<dbReference type="STRING" id="1314790.A0A1Y1YNI5"/>
<evidence type="ECO:0000256" key="8">
    <source>
        <dbReference type="ARBA" id="ARBA00023128"/>
    </source>
</evidence>
<evidence type="ECO:0000313" key="12">
    <source>
        <dbReference type="EMBL" id="ORX99579.1"/>
    </source>
</evidence>
<evidence type="ECO:0000256" key="9">
    <source>
        <dbReference type="ARBA" id="ARBA00023157"/>
    </source>
</evidence>
<comment type="subcellular location">
    <subcellularLocation>
        <location evidence="10">Mitochondrion inner membrane</location>
        <topology evidence="10">Peripheral membrane protein</topology>
        <orientation evidence="10">Intermembrane side</orientation>
    </subcellularLocation>
</comment>
<reference evidence="12 13" key="1">
    <citation type="submission" date="2016-07" db="EMBL/GenBank/DDBJ databases">
        <title>Pervasive Adenine N6-methylation of Active Genes in Fungi.</title>
        <authorList>
            <consortium name="DOE Joint Genome Institute"/>
            <person name="Mondo S.J."/>
            <person name="Dannebaum R.O."/>
            <person name="Kuo R.C."/>
            <person name="Labutti K."/>
            <person name="Haridas S."/>
            <person name="Kuo A."/>
            <person name="Salamov A."/>
            <person name="Ahrendt S.R."/>
            <person name="Lipzen A."/>
            <person name="Sullivan W."/>
            <person name="Andreopoulos W.B."/>
            <person name="Clum A."/>
            <person name="Lindquist E."/>
            <person name="Daum C."/>
            <person name="Ramamoorthy G.K."/>
            <person name="Gryganskyi A."/>
            <person name="Culley D."/>
            <person name="Magnuson J.K."/>
            <person name="James T.Y."/>
            <person name="O'Malley M.A."/>
            <person name="Stajich J.E."/>
            <person name="Spatafora J.W."/>
            <person name="Visel A."/>
            <person name="Grigoriev I.V."/>
        </authorList>
    </citation>
    <scope>NUCLEOTIDE SEQUENCE [LARGE SCALE GENOMIC DNA]</scope>
    <source>
        <strain evidence="12 13">CBS 931.73</strain>
    </source>
</reference>
<protein>
    <recommendedName>
        <fullName evidence="10">Mitochondrial import inner membrane translocase subunit</fullName>
    </recommendedName>
</protein>
<dbReference type="GO" id="GO:0046872">
    <property type="term" value="F:metal ion binding"/>
    <property type="evidence" value="ECO:0007669"/>
    <property type="project" value="UniProtKB-KW"/>
</dbReference>
<evidence type="ECO:0000256" key="1">
    <source>
        <dbReference type="ARBA" id="ARBA00006720"/>
    </source>
</evidence>
<dbReference type="InterPro" id="IPR035427">
    <property type="entry name" value="Tim10-like_dom_sf"/>
</dbReference>
<evidence type="ECO:0000313" key="13">
    <source>
        <dbReference type="Proteomes" id="UP000193498"/>
    </source>
</evidence>
<evidence type="ECO:0000256" key="5">
    <source>
        <dbReference type="ARBA" id="ARBA00022833"/>
    </source>
</evidence>
<comment type="similarity">
    <text evidence="1 10">Belongs to the small Tim family.</text>
</comment>
<dbReference type="InterPro" id="IPR004217">
    <property type="entry name" value="Tim10-like"/>
</dbReference>
<keyword evidence="3" id="KW-0479">Metal-binding</keyword>
<keyword evidence="5" id="KW-0862">Zinc</keyword>
<dbReference type="PANTHER" id="PTHR13172">
    <property type="entry name" value="MITOCHONDRIAL IMPORT INNER MEMBRANE TRANSLOCASE SUBUNIT TIM9B"/>
    <property type="match status" value="1"/>
</dbReference>
<keyword evidence="4 10" id="KW-0999">Mitochondrion inner membrane</keyword>
<evidence type="ECO:0000259" key="11">
    <source>
        <dbReference type="Pfam" id="PF02953"/>
    </source>
</evidence>
<name>A0A1Y1YNI5_9FUNG</name>
<evidence type="ECO:0000256" key="7">
    <source>
        <dbReference type="ARBA" id="ARBA00023010"/>
    </source>
</evidence>
<sequence>MDFSHLSPAERSHVEQILHEKQMKDFMRLYSSLVQKCFNHCIKDFTTKSLTTKEDTCVNRCIDKFMKHNGRIGQRFAEQNAAMM</sequence>
<keyword evidence="10" id="KW-0143">Chaperone</keyword>
<keyword evidence="7 10" id="KW-0811">Translocation</keyword>
<comment type="subunit">
    <text evidence="10">Heterohexamer.</text>
</comment>
<evidence type="ECO:0000256" key="6">
    <source>
        <dbReference type="ARBA" id="ARBA00022927"/>
    </source>
</evidence>
<comment type="function">
    <text evidence="10">Mitochondrial intermembrane chaperone that participates in the import and insertion of some multi-pass transmembrane proteins into the mitochondrial inner membrane. Also required for the transfer of beta-barrel precursors from the TOM complex to the sorting and assembly machinery (SAM complex) of the outer membrane. Acts as a chaperone-like protein that protects the hydrophobic precursors from aggregation and guide them through the mitochondrial intermembrane space.</text>
</comment>
<keyword evidence="9 10" id="KW-1015">Disulfide bond</keyword>
<feature type="non-terminal residue" evidence="12">
    <location>
        <position position="84"/>
    </location>
</feature>
<dbReference type="GO" id="GO:0005743">
    <property type="term" value="C:mitochondrial inner membrane"/>
    <property type="evidence" value="ECO:0007669"/>
    <property type="project" value="UniProtKB-SubCell"/>
</dbReference>
<dbReference type="InterPro" id="IPR050673">
    <property type="entry name" value="Mito_inner_translocase_sub"/>
</dbReference>
<evidence type="ECO:0000256" key="3">
    <source>
        <dbReference type="ARBA" id="ARBA00022723"/>
    </source>
</evidence>
<keyword evidence="13" id="KW-1185">Reference proteome</keyword>
<dbReference type="AlphaFoldDB" id="A0A1Y1YNI5"/>
<comment type="domain">
    <text evidence="10">The twin CX3C motif contains 4 conserved Cys residues that form 2 disulfide bonds in the mitochondrial intermembrane space.</text>
</comment>
<dbReference type="OrthoDB" id="1551503at2759"/>
<keyword evidence="2 10" id="KW-0813">Transport</keyword>
<dbReference type="SUPFAM" id="SSF144122">
    <property type="entry name" value="Tim10-like"/>
    <property type="match status" value="1"/>
</dbReference>
<evidence type="ECO:0000256" key="4">
    <source>
        <dbReference type="ARBA" id="ARBA00022792"/>
    </source>
</evidence>
<evidence type="ECO:0000256" key="2">
    <source>
        <dbReference type="ARBA" id="ARBA00022448"/>
    </source>
</evidence>
<dbReference type="GO" id="GO:0015031">
    <property type="term" value="P:protein transport"/>
    <property type="evidence" value="ECO:0007669"/>
    <property type="project" value="UniProtKB-KW"/>
</dbReference>
<keyword evidence="4 10" id="KW-0472">Membrane</keyword>
<evidence type="ECO:0000256" key="10">
    <source>
        <dbReference type="RuleBase" id="RU367043"/>
    </source>
</evidence>
<comment type="caution">
    <text evidence="12">The sequence shown here is derived from an EMBL/GenBank/DDBJ whole genome shotgun (WGS) entry which is preliminary data.</text>
</comment>
<gene>
    <name evidence="12" type="ORF">K493DRAFT_149903</name>
</gene>
<dbReference type="Gene3D" id="1.10.287.810">
    <property type="entry name" value="Mitochondrial import inner membrane translocase subunit tim13 like domains"/>
    <property type="match status" value="1"/>
</dbReference>
<keyword evidence="6 10" id="KW-0653">Protein transport</keyword>
<dbReference type="Proteomes" id="UP000193498">
    <property type="component" value="Unassembled WGS sequence"/>
</dbReference>
<keyword evidence="8 10" id="KW-0496">Mitochondrion</keyword>
<organism evidence="12 13">
    <name type="scientific">Basidiobolus meristosporus CBS 931.73</name>
    <dbReference type="NCBI Taxonomy" id="1314790"/>
    <lineage>
        <taxon>Eukaryota</taxon>
        <taxon>Fungi</taxon>
        <taxon>Fungi incertae sedis</taxon>
        <taxon>Zoopagomycota</taxon>
        <taxon>Entomophthoromycotina</taxon>
        <taxon>Basidiobolomycetes</taxon>
        <taxon>Basidiobolales</taxon>
        <taxon>Basidiobolaceae</taxon>
        <taxon>Basidiobolus</taxon>
    </lineage>
</organism>
<feature type="domain" description="Tim10-like" evidence="11">
    <location>
        <begin position="16"/>
        <end position="78"/>
    </location>
</feature>
<dbReference type="FunCoup" id="A0A1Y1YNI5">
    <property type="interactions" value="798"/>
</dbReference>
<dbReference type="InParanoid" id="A0A1Y1YNI5"/>
<dbReference type="Pfam" id="PF02953">
    <property type="entry name" value="zf-Tim10_DDP"/>
    <property type="match status" value="1"/>
</dbReference>
<proteinExistence type="inferred from homology"/>
<accession>A0A1Y1YNI5</accession>
<dbReference type="EMBL" id="MCFE01000095">
    <property type="protein sequence ID" value="ORX99579.1"/>
    <property type="molecule type" value="Genomic_DNA"/>
</dbReference>